<reference evidence="1 2" key="1">
    <citation type="submission" date="2023-01" db="EMBL/GenBank/DDBJ databases">
        <authorList>
            <person name="Kreplak J."/>
        </authorList>
    </citation>
    <scope>NUCLEOTIDE SEQUENCE [LARGE SCALE GENOMIC DNA]</scope>
</reference>
<proteinExistence type="predicted"/>
<dbReference type="AlphaFoldDB" id="A0AAV0YJ85"/>
<accession>A0AAV0YJ85</accession>
<dbReference type="EMBL" id="OX451736">
    <property type="protein sequence ID" value="CAI8585472.1"/>
    <property type="molecule type" value="Genomic_DNA"/>
</dbReference>
<keyword evidence="2" id="KW-1185">Reference proteome</keyword>
<evidence type="ECO:0008006" key="3">
    <source>
        <dbReference type="Google" id="ProtNLM"/>
    </source>
</evidence>
<evidence type="ECO:0000313" key="2">
    <source>
        <dbReference type="Proteomes" id="UP001157006"/>
    </source>
</evidence>
<protein>
    <recommendedName>
        <fullName evidence="3">Reverse transcriptase domain-containing protein</fullName>
    </recommendedName>
</protein>
<sequence>MAKRVISDNTMVAHEAFHKHNRQNNLNHGFVGIKIDIEKACDRPKCNFIREDLQNLDFPTVFISNIMNCITTTKFDVLINGNPIDDNLLFCQATIKEATNLSKKFQDYQNSFG</sequence>
<organism evidence="1 2">
    <name type="scientific">Vicia faba</name>
    <name type="common">Broad bean</name>
    <name type="synonym">Faba vulgaris</name>
    <dbReference type="NCBI Taxonomy" id="3906"/>
    <lineage>
        <taxon>Eukaryota</taxon>
        <taxon>Viridiplantae</taxon>
        <taxon>Streptophyta</taxon>
        <taxon>Embryophyta</taxon>
        <taxon>Tracheophyta</taxon>
        <taxon>Spermatophyta</taxon>
        <taxon>Magnoliopsida</taxon>
        <taxon>eudicotyledons</taxon>
        <taxon>Gunneridae</taxon>
        <taxon>Pentapetalae</taxon>
        <taxon>rosids</taxon>
        <taxon>fabids</taxon>
        <taxon>Fabales</taxon>
        <taxon>Fabaceae</taxon>
        <taxon>Papilionoideae</taxon>
        <taxon>50 kb inversion clade</taxon>
        <taxon>NPAAA clade</taxon>
        <taxon>Hologalegina</taxon>
        <taxon>IRL clade</taxon>
        <taxon>Fabeae</taxon>
        <taxon>Vicia</taxon>
    </lineage>
</organism>
<dbReference type="Proteomes" id="UP001157006">
    <property type="component" value="Chromosome 1L"/>
</dbReference>
<name>A0AAV0YJ85_VICFA</name>
<gene>
    <name evidence="1" type="ORF">VFH_I207880</name>
</gene>
<evidence type="ECO:0000313" key="1">
    <source>
        <dbReference type="EMBL" id="CAI8585472.1"/>
    </source>
</evidence>